<proteinExistence type="predicted"/>
<evidence type="ECO:0000313" key="1">
    <source>
        <dbReference type="EMBL" id="MEA5137517.1"/>
    </source>
</evidence>
<reference evidence="1 2" key="1">
    <citation type="submission" date="2023-12" db="EMBL/GenBank/DDBJ databases">
        <title>Novel species of the genus Arcicella isolated from rivers.</title>
        <authorList>
            <person name="Lu H."/>
        </authorList>
    </citation>
    <scope>NUCLEOTIDE SEQUENCE [LARGE SCALE GENOMIC DNA]</scope>
    <source>
        <strain evidence="1 2">KCTC 23307</strain>
    </source>
</reference>
<gene>
    <name evidence="1" type="ORF">VB248_00115</name>
</gene>
<organism evidence="1 2">
    <name type="scientific">Arcicella rigui</name>
    <dbReference type="NCBI Taxonomy" id="797020"/>
    <lineage>
        <taxon>Bacteria</taxon>
        <taxon>Pseudomonadati</taxon>
        <taxon>Bacteroidota</taxon>
        <taxon>Cytophagia</taxon>
        <taxon>Cytophagales</taxon>
        <taxon>Flectobacillaceae</taxon>
        <taxon>Arcicella</taxon>
    </lineage>
</organism>
<name>A0ABU5Q4I1_9BACT</name>
<comment type="caution">
    <text evidence="1">The sequence shown here is derived from an EMBL/GenBank/DDBJ whole genome shotgun (WGS) entry which is preliminary data.</text>
</comment>
<evidence type="ECO:0008006" key="3">
    <source>
        <dbReference type="Google" id="ProtNLM"/>
    </source>
</evidence>
<dbReference type="Proteomes" id="UP001302949">
    <property type="component" value="Unassembled WGS sequence"/>
</dbReference>
<dbReference type="EMBL" id="JAYFUM010000001">
    <property type="protein sequence ID" value="MEA5137517.1"/>
    <property type="molecule type" value="Genomic_DNA"/>
</dbReference>
<keyword evidence="2" id="KW-1185">Reference proteome</keyword>
<evidence type="ECO:0000313" key="2">
    <source>
        <dbReference type="Proteomes" id="UP001302949"/>
    </source>
</evidence>
<sequence>MKNQENIDKLFAERLKNYERQPRPAAWDKLQGRLEKKESKILPLWWKYASAASVALILGSGIYWMNSGESNEAKEFATIQTPKKVLVEKENQNKVFAQSTESEIDTKQNSIVTPAGINKVKKLNNQLEKKISLPEEKPVHEEQLLAKNPSLPQTPMNKVIEEANTIVLVVDKEPKREETIVLNLVDSREEATQVAQTEEPSGKRQSKFSKIWQQLKRAKNGENVNWNEVGFKPQKLIARADAKIENALTNGEETEK</sequence>
<accession>A0ABU5Q4I1</accession>
<dbReference type="RefSeq" id="WP_323294704.1">
    <property type="nucleotide sequence ID" value="NZ_JAYFUM010000001.1"/>
</dbReference>
<protein>
    <recommendedName>
        <fullName evidence="3">Anti-sigma factor</fullName>
    </recommendedName>
</protein>